<comment type="caution">
    <text evidence="1">The sequence shown here is derived from an EMBL/GenBank/DDBJ whole genome shotgun (WGS) entry which is preliminary data.</text>
</comment>
<protein>
    <recommendedName>
        <fullName evidence="2">Nucleoside 2-deoxyribosyltransferase</fullName>
    </recommendedName>
</protein>
<sequence length="133" mass="15353">MNIYLAGRFSTGHRLRVIRRQLEDLGHVVTSTWLDESSSLSFEKLTDDERRRFAARDLVDVRRSQILALDLLLPPSRGGCEVEFGFALSSPRYKTTYIVGAPRNIFHFLAAKTFGTWEELICHVKKQTLQRQQ</sequence>
<name>A0A0F9HWH5_9ZZZZ</name>
<reference evidence="1" key="1">
    <citation type="journal article" date="2015" name="Nature">
        <title>Complex archaea that bridge the gap between prokaryotes and eukaryotes.</title>
        <authorList>
            <person name="Spang A."/>
            <person name="Saw J.H."/>
            <person name="Jorgensen S.L."/>
            <person name="Zaremba-Niedzwiedzka K."/>
            <person name="Martijn J."/>
            <person name="Lind A.E."/>
            <person name="van Eijk R."/>
            <person name="Schleper C."/>
            <person name="Guy L."/>
            <person name="Ettema T.J."/>
        </authorList>
    </citation>
    <scope>NUCLEOTIDE SEQUENCE</scope>
</reference>
<evidence type="ECO:0000313" key="1">
    <source>
        <dbReference type="EMBL" id="KKL86070.1"/>
    </source>
</evidence>
<dbReference type="AlphaFoldDB" id="A0A0F9HWH5"/>
<organism evidence="1">
    <name type="scientific">marine sediment metagenome</name>
    <dbReference type="NCBI Taxonomy" id="412755"/>
    <lineage>
        <taxon>unclassified sequences</taxon>
        <taxon>metagenomes</taxon>
        <taxon>ecological metagenomes</taxon>
    </lineage>
</organism>
<accession>A0A0F9HWH5</accession>
<evidence type="ECO:0008006" key="2">
    <source>
        <dbReference type="Google" id="ProtNLM"/>
    </source>
</evidence>
<proteinExistence type="predicted"/>
<dbReference type="EMBL" id="LAZR01021221">
    <property type="protein sequence ID" value="KKL86070.1"/>
    <property type="molecule type" value="Genomic_DNA"/>
</dbReference>
<gene>
    <name evidence="1" type="ORF">LCGC14_1948420</name>
</gene>